<dbReference type="RefSeq" id="WP_263593973.1">
    <property type="nucleotide sequence ID" value="NZ_CP107020.1"/>
</dbReference>
<feature type="transmembrane region" description="Helical" evidence="8">
    <location>
        <begin position="41"/>
        <end position="66"/>
    </location>
</feature>
<accession>A0ABY6G0N1</accession>
<dbReference type="InterPro" id="IPR011701">
    <property type="entry name" value="MFS"/>
</dbReference>
<dbReference type="EMBL" id="CP107020">
    <property type="protein sequence ID" value="UYG16760.1"/>
    <property type="molecule type" value="Genomic_DNA"/>
</dbReference>
<evidence type="ECO:0000313" key="9">
    <source>
        <dbReference type="EMBL" id="UYG16760.1"/>
    </source>
</evidence>
<organism evidence="9 10">
    <name type="scientific">Brachybacterium huguangmaarense</name>
    <dbReference type="NCBI Taxonomy" id="1652028"/>
    <lineage>
        <taxon>Bacteria</taxon>
        <taxon>Bacillati</taxon>
        <taxon>Actinomycetota</taxon>
        <taxon>Actinomycetes</taxon>
        <taxon>Micrococcales</taxon>
        <taxon>Dermabacteraceae</taxon>
        <taxon>Brachybacterium</taxon>
    </lineage>
</organism>
<keyword evidence="4 8" id="KW-0812">Transmembrane</keyword>
<evidence type="ECO:0000256" key="8">
    <source>
        <dbReference type="SAM" id="Phobius"/>
    </source>
</evidence>
<reference evidence="9" key="1">
    <citation type="submission" date="2022-10" db="EMBL/GenBank/DDBJ databases">
        <title>Whole-Genome Sequencing of Brachybacterium huguangmaarense BRM-3, Isolated from Betula schmidtii.</title>
        <authorList>
            <person name="Haam D."/>
        </authorList>
    </citation>
    <scope>NUCLEOTIDE SEQUENCE</scope>
    <source>
        <strain evidence="9">BRM-3</strain>
    </source>
</reference>
<gene>
    <name evidence="9" type="ORF">BRM3_14350</name>
</gene>
<proteinExistence type="predicted"/>
<feature type="transmembrane region" description="Helical" evidence="8">
    <location>
        <begin position="12"/>
        <end position="35"/>
    </location>
</feature>
<evidence type="ECO:0000256" key="7">
    <source>
        <dbReference type="SAM" id="MobiDB-lite"/>
    </source>
</evidence>
<feature type="transmembrane region" description="Helical" evidence="8">
    <location>
        <begin position="73"/>
        <end position="92"/>
    </location>
</feature>
<dbReference type="Pfam" id="PF07690">
    <property type="entry name" value="MFS_1"/>
    <property type="match status" value="1"/>
</dbReference>
<evidence type="ECO:0000256" key="5">
    <source>
        <dbReference type="ARBA" id="ARBA00022989"/>
    </source>
</evidence>
<keyword evidence="5 8" id="KW-1133">Transmembrane helix</keyword>
<dbReference type="Gene3D" id="1.20.1250.20">
    <property type="entry name" value="MFS general substrate transporter like domains"/>
    <property type="match status" value="1"/>
</dbReference>
<dbReference type="InterPro" id="IPR036259">
    <property type="entry name" value="MFS_trans_sf"/>
</dbReference>
<comment type="subcellular location">
    <subcellularLocation>
        <location evidence="1">Cell membrane</location>
        <topology evidence="1">Multi-pass membrane protein</topology>
    </subcellularLocation>
</comment>
<evidence type="ECO:0000256" key="1">
    <source>
        <dbReference type="ARBA" id="ARBA00004651"/>
    </source>
</evidence>
<protein>
    <submittedName>
        <fullName evidence="9">MFS transporter</fullName>
    </submittedName>
</protein>
<dbReference type="Proteomes" id="UP001164305">
    <property type="component" value="Chromosome"/>
</dbReference>
<feature type="transmembrane region" description="Helical" evidence="8">
    <location>
        <begin position="98"/>
        <end position="118"/>
    </location>
</feature>
<evidence type="ECO:0000256" key="2">
    <source>
        <dbReference type="ARBA" id="ARBA00022448"/>
    </source>
</evidence>
<keyword evidence="3" id="KW-1003">Cell membrane</keyword>
<evidence type="ECO:0000313" key="10">
    <source>
        <dbReference type="Proteomes" id="UP001164305"/>
    </source>
</evidence>
<sequence>MREVLRRRDVRLLLASQTLSMFGDWTLLLVFGIWAKTLTGSNAIAGMTVLAMAAPGLLAPLAGVLVDRLPRRTVMITVKLISAAVVCTLWFVDGPDRLWLLFAVAMWYGLSTIIFNAAMTGHVQATLPIDQVGPVNGLLATVKQALRLIGPIIGAGLLRHAPPAPHPERGDGTCRRRLRHARLRAHHRLHRRRRRPRRRLALPGHPRAQRRRMRGRRRGPDRRHRPACAHHPVADLPGGPVRRRDHRSRDGPVRRQLSGRRSAGGRRLCAVAGCCR</sequence>
<evidence type="ECO:0000256" key="6">
    <source>
        <dbReference type="ARBA" id="ARBA00023136"/>
    </source>
</evidence>
<feature type="region of interest" description="Disordered" evidence="7">
    <location>
        <begin position="183"/>
        <end position="265"/>
    </location>
</feature>
<keyword evidence="2" id="KW-0813">Transport</keyword>
<feature type="compositionally biased region" description="Low complexity" evidence="7">
    <location>
        <begin position="254"/>
        <end position="265"/>
    </location>
</feature>
<evidence type="ECO:0000256" key="3">
    <source>
        <dbReference type="ARBA" id="ARBA00022475"/>
    </source>
</evidence>
<evidence type="ECO:0000256" key="4">
    <source>
        <dbReference type="ARBA" id="ARBA00022692"/>
    </source>
</evidence>
<keyword evidence="6 8" id="KW-0472">Membrane</keyword>
<dbReference type="PANTHER" id="PTHR43266">
    <property type="entry name" value="MACROLIDE-EFFLUX PROTEIN"/>
    <property type="match status" value="1"/>
</dbReference>
<feature type="compositionally biased region" description="Basic residues" evidence="7">
    <location>
        <begin position="207"/>
        <end position="228"/>
    </location>
</feature>
<feature type="compositionally biased region" description="Basic residues" evidence="7">
    <location>
        <begin position="183"/>
        <end position="200"/>
    </location>
</feature>
<name>A0ABY6G0N1_9MICO</name>
<dbReference type="PANTHER" id="PTHR43266:SF2">
    <property type="entry name" value="MAJOR FACILITATOR SUPERFAMILY (MFS) PROFILE DOMAIN-CONTAINING PROTEIN"/>
    <property type="match status" value="1"/>
</dbReference>
<keyword evidence="10" id="KW-1185">Reference proteome</keyword>
<dbReference type="SUPFAM" id="SSF103473">
    <property type="entry name" value="MFS general substrate transporter"/>
    <property type="match status" value="1"/>
</dbReference>